<organism evidence="1 2">
    <name type="scientific">Exophiala spinifera</name>
    <dbReference type="NCBI Taxonomy" id="91928"/>
    <lineage>
        <taxon>Eukaryota</taxon>
        <taxon>Fungi</taxon>
        <taxon>Dikarya</taxon>
        <taxon>Ascomycota</taxon>
        <taxon>Pezizomycotina</taxon>
        <taxon>Eurotiomycetes</taxon>
        <taxon>Chaetothyriomycetidae</taxon>
        <taxon>Chaetothyriales</taxon>
        <taxon>Herpotrichiellaceae</taxon>
        <taxon>Exophiala</taxon>
    </lineage>
</organism>
<dbReference type="AlphaFoldDB" id="A0A0D2BH60"/>
<proteinExistence type="predicted"/>
<reference evidence="1 2" key="1">
    <citation type="submission" date="2015-01" db="EMBL/GenBank/DDBJ databases">
        <title>The Genome Sequence of Exophiala spinifera CBS89968.</title>
        <authorList>
            <consortium name="The Broad Institute Genomics Platform"/>
            <person name="Cuomo C."/>
            <person name="de Hoog S."/>
            <person name="Gorbushina A."/>
            <person name="Stielow B."/>
            <person name="Teixiera M."/>
            <person name="Abouelleil A."/>
            <person name="Chapman S.B."/>
            <person name="Priest M."/>
            <person name="Young S.K."/>
            <person name="Wortman J."/>
            <person name="Nusbaum C."/>
            <person name="Birren B."/>
        </authorList>
    </citation>
    <scope>NUCLEOTIDE SEQUENCE [LARGE SCALE GENOMIC DNA]</scope>
    <source>
        <strain evidence="1 2">CBS 89968</strain>
    </source>
</reference>
<dbReference type="RefSeq" id="XP_016230910.1">
    <property type="nucleotide sequence ID" value="XM_016385966.1"/>
</dbReference>
<dbReference type="EMBL" id="KN847500">
    <property type="protein sequence ID" value="KIW10694.1"/>
    <property type="molecule type" value="Genomic_DNA"/>
</dbReference>
<keyword evidence="2" id="KW-1185">Reference proteome</keyword>
<dbReference type="GeneID" id="27338741"/>
<dbReference type="OrthoDB" id="5271918at2759"/>
<accession>A0A0D2BH60</accession>
<dbReference type="HOGENOM" id="CLU_127221_0_0_1"/>
<sequence>MSSPPPTTPAVIVHIDGAGGIDKSYRERHPVLDFLFTHQEAFDHGTMKTEPYTQFHTSDFVFTKSDGTVLPAGEESWKGWLEGYAPFTEHLHEARYCCVYERRRDDDDDAGGSTSFWEMLGIANVFADLPAPGEKTKTDLSGRKWDVAVPGAFLFTCVADPAGPKGFKVKSMTLYGDGTPVVGEMIKRGMVKPEDLLAK</sequence>
<dbReference type="VEuPathDB" id="FungiDB:PV08_11658"/>
<dbReference type="Proteomes" id="UP000053328">
    <property type="component" value="Unassembled WGS sequence"/>
</dbReference>
<protein>
    <recommendedName>
        <fullName evidence="3">SnoaL-like domain-containing protein</fullName>
    </recommendedName>
</protein>
<gene>
    <name evidence="1" type="ORF">PV08_11658</name>
</gene>
<evidence type="ECO:0000313" key="1">
    <source>
        <dbReference type="EMBL" id="KIW10694.1"/>
    </source>
</evidence>
<name>A0A0D2BH60_9EURO</name>
<evidence type="ECO:0000313" key="2">
    <source>
        <dbReference type="Proteomes" id="UP000053328"/>
    </source>
</evidence>
<evidence type="ECO:0008006" key="3">
    <source>
        <dbReference type="Google" id="ProtNLM"/>
    </source>
</evidence>